<keyword evidence="3" id="KW-1185">Reference proteome</keyword>
<feature type="compositionally biased region" description="Polar residues" evidence="1">
    <location>
        <begin position="45"/>
        <end position="54"/>
    </location>
</feature>
<comment type="caution">
    <text evidence="2">The sequence shown here is derived from an EMBL/GenBank/DDBJ whole genome shotgun (WGS) entry which is preliminary data.</text>
</comment>
<accession>A0ABU6TLL2</accession>
<organism evidence="2 3">
    <name type="scientific">Stylosanthes scabra</name>
    <dbReference type="NCBI Taxonomy" id="79078"/>
    <lineage>
        <taxon>Eukaryota</taxon>
        <taxon>Viridiplantae</taxon>
        <taxon>Streptophyta</taxon>
        <taxon>Embryophyta</taxon>
        <taxon>Tracheophyta</taxon>
        <taxon>Spermatophyta</taxon>
        <taxon>Magnoliopsida</taxon>
        <taxon>eudicotyledons</taxon>
        <taxon>Gunneridae</taxon>
        <taxon>Pentapetalae</taxon>
        <taxon>rosids</taxon>
        <taxon>fabids</taxon>
        <taxon>Fabales</taxon>
        <taxon>Fabaceae</taxon>
        <taxon>Papilionoideae</taxon>
        <taxon>50 kb inversion clade</taxon>
        <taxon>dalbergioids sensu lato</taxon>
        <taxon>Dalbergieae</taxon>
        <taxon>Pterocarpus clade</taxon>
        <taxon>Stylosanthes</taxon>
    </lineage>
</organism>
<evidence type="ECO:0000256" key="1">
    <source>
        <dbReference type="SAM" id="MobiDB-lite"/>
    </source>
</evidence>
<gene>
    <name evidence="2" type="ORF">PIB30_058496</name>
</gene>
<dbReference type="EMBL" id="JASCZI010091113">
    <property type="protein sequence ID" value="MED6149015.1"/>
    <property type="molecule type" value="Genomic_DNA"/>
</dbReference>
<evidence type="ECO:0000313" key="3">
    <source>
        <dbReference type="Proteomes" id="UP001341840"/>
    </source>
</evidence>
<name>A0ABU6TLL2_9FABA</name>
<proteinExistence type="predicted"/>
<dbReference type="Proteomes" id="UP001341840">
    <property type="component" value="Unassembled WGS sequence"/>
</dbReference>
<sequence>MDQNVCLDVSDDDDDVFKVDRTTITCKTPCKPVVHRSTRMIKCQKMSTPQSNGKGKSKPLSKTLFPEPGAKRSRFQQLVQVSKCAVDMHVHRGEASSTQSSPRVRAESKPLSFFGQQNMLVRKKPKAVVLSDVITSSHFADCPFKHADFSGGWSTRTIDVVDNVQPHSKCTNNSAIWVLSWLHIEYSFNSEISPMISEHQVLVTTTIDLVLGASNKLRRTVMENASEHWVRLNHP</sequence>
<protein>
    <submittedName>
        <fullName evidence="2">Uncharacterized protein</fullName>
    </submittedName>
</protein>
<feature type="region of interest" description="Disordered" evidence="1">
    <location>
        <begin position="45"/>
        <end position="67"/>
    </location>
</feature>
<evidence type="ECO:0000313" key="2">
    <source>
        <dbReference type="EMBL" id="MED6149015.1"/>
    </source>
</evidence>
<reference evidence="2 3" key="1">
    <citation type="journal article" date="2023" name="Plants (Basel)">
        <title>Bridging the Gap: Combining Genomics and Transcriptomics Approaches to Understand Stylosanthes scabra, an Orphan Legume from the Brazilian Caatinga.</title>
        <authorList>
            <person name="Ferreira-Neto J.R.C."/>
            <person name="da Silva M.D."/>
            <person name="Binneck E."/>
            <person name="de Melo N.F."/>
            <person name="da Silva R.H."/>
            <person name="de Melo A.L.T.M."/>
            <person name="Pandolfi V."/>
            <person name="Bustamante F.O."/>
            <person name="Brasileiro-Vidal A.C."/>
            <person name="Benko-Iseppon A.M."/>
        </authorList>
    </citation>
    <scope>NUCLEOTIDE SEQUENCE [LARGE SCALE GENOMIC DNA]</scope>
    <source>
        <tissue evidence="2">Leaves</tissue>
    </source>
</reference>